<reference evidence="1 2" key="1">
    <citation type="submission" date="2014-04" db="EMBL/GenBank/DDBJ databases">
        <authorList>
            <consortium name="DOE Joint Genome Institute"/>
            <person name="Kuo A."/>
            <person name="Kohler A."/>
            <person name="Nagy L.G."/>
            <person name="Floudas D."/>
            <person name="Copeland A."/>
            <person name="Barry K.W."/>
            <person name="Cichocki N."/>
            <person name="Veneault-Fourrey C."/>
            <person name="LaButti K."/>
            <person name="Lindquist E.A."/>
            <person name="Lipzen A."/>
            <person name="Lundell T."/>
            <person name="Morin E."/>
            <person name="Murat C."/>
            <person name="Sun H."/>
            <person name="Tunlid A."/>
            <person name="Henrissat B."/>
            <person name="Grigoriev I.V."/>
            <person name="Hibbett D.S."/>
            <person name="Martin F."/>
            <person name="Nordberg H.P."/>
            <person name="Cantor M.N."/>
            <person name="Hua S.X."/>
        </authorList>
    </citation>
    <scope>NUCLEOTIDE SEQUENCE [LARGE SCALE GENOMIC DNA]</scope>
    <source>
        <strain evidence="1 2">Foug A</strain>
    </source>
</reference>
<evidence type="ECO:0000313" key="1">
    <source>
        <dbReference type="EMBL" id="KIM65680.1"/>
    </source>
</evidence>
<accession>A0A0C3DYS0</accession>
<dbReference type="Proteomes" id="UP000053989">
    <property type="component" value="Unassembled WGS sequence"/>
</dbReference>
<name>A0A0C3DYS0_9AGAM</name>
<gene>
    <name evidence="1" type="ORF">SCLCIDRAFT_1212082</name>
</gene>
<organism evidence="1 2">
    <name type="scientific">Scleroderma citrinum Foug A</name>
    <dbReference type="NCBI Taxonomy" id="1036808"/>
    <lineage>
        <taxon>Eukaryota</taxon>
        <taxon>Fungi</taxon>
        <taxon>Dikarya</taxon>
        <taxon>Basidiomycota</taxon>
        <taxon>Agaricomycotina</taxon>
        <taxon>Agaricomycetes</taxon>
        <taxon>Agaricomycetidae</taxon>
        <taxon>Boletales</taxon>
        <taxon>Sclerodermatineae</taxon>
        <taxon>Sclerodermataceae</taxon>
        <taxon>Scleroderma</taxon>
    </lineage>
</organism>
<keyword evidence="2" id="KW-1185">Reference proteome</keyword>
<sequence>MATNQRTQLYHYIYRCYTQLTLISTPVVPDAVYAVNLVKAYTLHFTTLTTFNGPGISHSLHQHSRRSLPTTVISSFFLHL</sequence>
<reference evidence="2" key="2">
    <citation type="submission" date="2015-01" db="EMBL/GenBank/DDBJ databases">
        <title>Evolutionary Origins and Diversification of the Mycorrhizal Mutualists.</title>
        <authorList>
            <consortium name="DOE Joint Genome Institute"/>
            <consortium name="Mycorrhizal Genomics Consortium"/>
            <person name="Kohler A."/>
            <person name="Kuo A."/>
            <person name="Nagy L.G."/>
            <person name="Floudas D."/>
            <person name="Copeland A."/>
            <person name="Barry K.W."/>
            <person name="Cichocki N."/>
            <person name="Veneault-Fourrey C."/>
            <person name="LaButti K."/>
            <person name="Lindquist E.A."/>
            <person name="Lipzen A."/>
            <person name="Lundell T."/>
            <person name="Morin E."/>
            <person name="Murat C."/>
            <person name="Riley R."/>
            <person name="Ohm R."/>
            <person name="Sun H."/>
            <person name="Tunlid A."/>
            <person name="Henrissat B."/>
            <person name="Grigoriev I.V."/>
            <person name="Hibbett D.S."/>
            <person name="Martin F."/>
        </authorList>
    </citation>
    <scope>NUCLEOTIDE SEQUENCE [LARGE SCALE GENOMIC DNA]</scope>
    <source>
        <strain evidence="2">Foug A</strain>
    </source>
</reference>
<dbReference type="InParanoid" id="A0A0C3DYS0"/>
<dbReference type="HOGENOM" id="CLU_2591184_0_0_1"/>
<protein>
    <submittedName>
        <fullName evidence="1">Uncharacterized protein</fullName>
    </submittedName>
</protein>
<dbReference type="AlphaFoldDB" id="A0A0C3DYS0"/>
<proteinExistence type="predicted"/>
<dbReference type="EMBL" id="KN822021">
    <property type="protein sequence ID" value="KIM65680.1"/>
    <property type="molecule type" value="Genomic_DNA"/>
</dbReference>
<evidence type="ECO:0000313" key="2">
    <source>
        <dbReference type="Proteomes" id="UP000053989"/>
    </source>
</evidence>